<dbReference type="InParanoid" id="A0A2K2B115"/>
<accession>A0A2K2B115</accession>
<proteinExistence type="predicted"/>
<keyword evidence="2" id="KW-1185">Reference proteome</keyword>
<sequence length="72" mass="8146">MYASHLSALQKCVWKLNGDVPRLESWMEVIANFLPDQNFPGFHSICGYATLLQPLFQHTLSNSSSNLFCNTI</sequence>
<organism evidence="1 2">
    <name type="scientific">Populus trichocarpa</name>
    <name type="common">Western balsam poplar</name>
    <name type="synonym">Populus balsamifera subsp. trichocarpa</name>
    <dbReference type="NCBI Taxonomy" id="3694"/>
    <lineage>
        <taxon>Eukaryota</taxon>
        <taxon>Viridiplantae</taxon>
        <taxon>Streptophyta</taxon>
        <taxon>Embryophyta</taxon>
        <taxon>Tracheophyta</taxon>
        <taxon>Spermatophyta</taxon>
        <taxon>Magnoliopsida</taxon>
        <taxon>eudicotyledons</taxon>
        <taxon>Gunneridae</taxon>
        <taxon>Pentapetalae</taxon>
        <taxon>rosids</taxon>
        <taxon>fabids</taxon>
        <taxon>Malpighiales</taxon>
        <taxon>Salicaceae</taxon>
        <taxon>Saliceae</taxon>
        <taxon>Populus</taxon>
    </lineage>
</organism>
<dbReference type="Proteomes" id="UP000006729">
    <property type="component" value="Chromosome 3"/>
</dbReference>
<name>A0A2K2B115_POPTR</name>
<evidence type="ECO:0000313" key="2">
    <source>
        <dbReference type="Proteomes" id="UP000006729"/>
    </source>
</evidence>
<reference evidence="1 2" key="1">
    <citation type="journal article" date="2006" name="Science">
        <title>The genome of black cottonwood, Populus trichocarpa (Torr. &amp; Gray).</title>
        <authorList>
            <person name="Tuskan G.A."/>
            <person name="Difazio S."/>
            <person name="Jansson S."/>
            <person name="Bohlmann J."/>
            <person name="Grigoriev I."/>
            <person name="Hellsten U."/>
            <person name="Putnam N."/>
            <person name="Ralph S."/>
            <person name="Rombauts S."/>
            <person name="Salamov A."/>
            <person name="Schein J."/>
            <person name="Sterck L."/>
            <person name="Aerts A."/>
            <person name="Bhalerao R.R."/>
            <person name="Bhalerao R.P."/>
            <person name="Blaudez D."/>
            <person name="Boerjan W."/>
            <person name="Brun A."/>
            <person name="Brunner A."/>
            <person name="Busov V."/>
            <person name="Campbell M."/>
            <person name="Carlson J."/>
            <person name="Chalot M."/>
            <person name="Chapman J."/>
            <person name="Chen G.L."/>
            <person name="Cooper D."/>
            <person name="Coutinho P.M."/>
            <person name="Couturier J."/>
            <person name="Covert S."/>
            <person name="Cronk Q."/>
            <person name="Cunningham R."/>
            <person name="Davis J."/>
            <person name="Degroeve S."/>
            <person name="Dejardin A."/>
            <person name="Depamphilis C."/>
            <person name="Detter J."/>
            <person name="Dirks B."/>
            <person name="Dubchak I."/>
            <person name="Duplessis S."/>
            <person name="Ehlting J."/>
            <person name="Ellis B."/>
            <person name="Gendler K."/>
            <person name="Goodstein D."/>
            <person name="Gribskov M."/>
            <person name="Grimwood J."/>
            <person name="Groover A."/>
            <person name="Gunter L."/>
            <person name="Hamberger B."/>
            <person name="Heinze B."/>
            <person name="Helariutta Y."/>
            <person name="Henrissat B."/>
            <person name="Holligan D."/>
            <person name="Holt R."/>
            <person name="Huang W."/>
            <person name="Islam-Faridi N."/>
            <person name="Jones S."/>
            <person name="Jones-Rhoades M."/>
            <person name="Jorgensen R."/>
            <person name="Joshi C."/>
            <person name="Kangasjarvi J."/>
            <person name="Karlsson J."/>
            <person name="Kelleher C."/>
            <person name="Kirkpatrick R."/>
            <person name="Kirst M."/>
            <person name="Kohler A."/>
            <person name="Kalluri U."/>
            <person name="Larimer F."/>
            <person name="Leebens-Mack J."/>
            <person name="Leple J.C."/>
            <person name="Locascio P."/>
            <person name="Lou Y."/>
            <person name="Lucas S."/>
            <person name="Martin F."/>
            <person name="Montanini B."/>
            <person name="Napoli C."/>
            <person name="Nelson D.R."/>
            <person name="Nelson C."/>
            <person name="Nieminen K."/>
            <person name="Nilsson O."/>
            <person name="Pereda V."/>
            <person name="Peter G."/>
            <person name="Philippe R."/>
            <person name="Pilate G."/>
            <person name="Poliakov A."/>
            <person name="Razumovskaya J."/>
            <person name="Richardson P."/>
            <person name="Rinaldi C."/>
            <person name="Ritland K."/>
            <person name="Rouze P."/>
            <person name="Ryaboy D."/>
            <person name="Schmutz J."/>
            <person name="Schrader J."/>
            <person name="Segerman B."/>
            <person name="Shin H."/>
            <person name="Siddiqui A."/>
            <person name="Sterky F."/>
            <person name="Terry A."/>
            <person name="Tsai C.J."/>
            <person name="Uberbacher E."/>
            <person name="Unneberg P."/>
            <person name="Vahala J."/>
            <person name="Wall K."/>
            <person name="Wessler S."/>
            <person name="Yang G."/>
            <person name="Yin T."/>
            <person name="Douglas C."/>
            <person name="Marra M."/>
            <person name="Sandberg G."/>
            <person name="Van de Peer Y."/>
            <person name="Rokhsar D."/>
        </authorList>
    </citation>
    <scope>NUCLEOTIDE SEQUENCE [LARGE SCALE GENOMIC DNA]</scope>
    <source>
        <strain evidence="2">cv. Nisqually</strain>
    </source>
</reference>
<gene>
    <name evidence="1" type="ORF">POPTR_003G035500</name>
</gene>
<dbReference type="AlphaFoldDB" id="A0A2K2B115"/>
<protein>
    <submittedName>
        <fullName evidence="1">Uncharacterized protein</fullName>
    </submittedName>
</protein>
<evidence type="ECO:0000313" key="1">
    <source>
        <dbReference type="EMBL" id="PNT43468.1"/>
    </source>
</evidence>
<dbReference type="EMBL" id="CM009292">
    <property type="protein sequence ID" value="PNT43468.1"/>
    <property type="molecule type" value="Genomic_DNA"/>
</dbReference>